<keyword evidence="2" id="KW-1185">Reference proteome</keyword>
<gene>
    <name evidence="1" type="ORF">JZO76_05960</name>
</gene>
<evidence type="ECO:0000313" key="2">
    <source>
        <dbReference type="Proteomes" id="UP000664256"/>
    </source>
</evidence>
<accession>A0ABS3H7E3</accession>
<evidence type="ECO:0000313" key="1">
    <source>
        <dbReference type="EMBL" id="MBO0449078.1"/>
    </source>
</evidence>
<comment type="caution">
    <text evidence="1">The sequence shown here is derived from an EMBL/GenBank/DDBJ whole genome shotgun (WGS) entry which is preliminary data.</text>
</comment>
<reference evidence="1 2" key="1">
    <citation type="submission" date="2021-03" db="EMBL/GenBank/DDBJ databases">
        <title>Enterococcal diversity collection.</title>
        <authorList>
            <person name="Gilmore M.S."/>
            <person name="Schwartzman J."/>
            <person name="Van Tyne D."/>
            <person name="Martin M."/>
            <person name="Earl A.M."/>
            <person name="Manson A.L."/>
            <person name="Straub T."/>
            <person name="Salamzade R."/>
            <person name="Saavedra J."/>
            <person name="Lebreton F."/>
            <person name="Prichula J."/>
            <person name="Schaufler K."/>
            <person name="Gaca A."/>
            <person name="Sgardioli B."/>
            <person name="Wagenaar J."/>
            <person name="Strong T."/>
        </authorList>
    </citation>
    <scope>NUCLEOTIDE SEQUENCE [LARGE SCALE GENOMIC DNA]</scope>
    <source>
        <strain evidence="1 2">MJM12</strain>
    </source>
</reference>
<dbReference type="Proteomes" id="UP000664256">
    <property type="component" value="Unassembled WGS sequence"/>
</dbReference>
<name>A0ABS3H7E3_9ENTE</name>
<organism evidence="1 2">
    <name type="scientific">Candidatus Enterococcus myersii</name>
    <dbReference type="NCBI Taxonomy" id="2815322"/>
    <lineage>
        <taxon>Bacteria</taxon>
        <taxon>Bacillati</taxon>
        <taxon>Bacillota</taxon>
        <taxon>Bacilli</taxon>
        <taxon>Lactobacillales</taxon>
        <taxon>Enterococcaceae</taxon>
        <taxon>Enterococcus</taxon>
    </lineage>
</organism>
<proteinExistence type="predicted"/>
<dbReference type="RefSeq" id="WP_206903242.1">
    <property type="nucleotide sequence ID" value="NZ_JAFLVT010000008.1"/>
</dbReference>
<sequence length="183" mass="21296">MNKRATEFEKWLRLTEQAKSNKAEVIGKGISKLNIPGETEADFYKLDTEEAVKEKIAFYRQQPNWQEVNKAVSNGLFLAVLNHYSEFMKEREFVTKAQAQFEKWLRDNDLAKSNKADVITKGIYKLNIPNETASKFFALPTSDLIENKIAFYKQQPQWDEVNKSMSNGLFQAVLNHYLTYKRS</sequence>
<protein>
    <submittedName>
        <fullName evidence="1">Uncharacterized protein</fullName>
    </submittedName>
</protein>
<dbReference type="EMBL" id="JAFLVT010000008">
    <property type="protein sequence ID" value="MBO0449078.1"/>
    <property type="molecule type" value="Genomic_DNA"/>
</dbReference>